<evidence type="ECO:0000313" key="3">
    <source>
        <dbReference type="Proteomes" id="UP001596083"/>
    </source>
</evidence>
<dbReference type="Proteomes" id="UP001596083">
    <property type="component" value="Unassembled WGS sequence"/>
</dbReference>
<proteinExistence type="predicted"/>
<organism evidence="2 3">
    <name type="scientific">Streptomyces gamaensis</name>
    <dbReference type="NCBI Taxonomy" id="1763542"/>
    <lineage>
        <taxon>Bacteria</taxon>
        <taxon>Bacillati</taxon>
        <taxon>Actinomycetota</taxon>
        <taxon>Actinomycetes</taxon>
        <taxon>Kitasatosporales</taxon>
        <taxon>Streptomycetaceae</taxon>
        <taxon>Streptomyces</taxon>
    </lineage>
</organism>
<evidence type="ECO:0000256" key="1">
    <source>
        <dbReference type="SAM" id="Phobius"/>
    </source>
</evidence>
<dbReference type="RefSeq" id="WP_390314955.1">
    <property type="nucleotide sequence ID" value="NZ_JBHSPB010000003.1"/>
</dbReference>
<keyword evidence="1" id="KW-0472">Membrane</keyword>
<reference evidence="3" key="1">
    <citation type="journal article" date="2019" name="Int. J. Syst. Evol. Microbiol.">
        <title>The Global Catalogue of Microorganisms (GCM) 10K type strain sequencing project: providing services to taxonomists for standard genome sequencing and annotation.</title>
        <authorList>
            <consortium name="The Broad Institute Genomics Platform"/>
            <consortium name="The Broad Institute Genome Sequencing Center for Infectious Disease"/>
            <person name="Wu L."/>
            <person name="Ma J."/>
        </authorList>
    </citation>
    <scope>NUCLEOTIDE SEQUENCE [LARGE SCALE GENOMIC DNA]</scope>
    <source>
        <strain evidence="3">CGMCC 4.7304</strain>
    </source>
</reference>
<accession>A0ABW0YTL6</accession>
<keyword evidence="3" id="KW-1185">Reference proteome</keyword>
<feature type="transmembrane region" description="Helical" evidence="1">
    <location>
        <begin position="39"/>
        <end position="56"/>
    </location>
</feature>
<feature type="transmembrane region" description="Helical" evidence="1">
    <location>
        <begin position="6"/>
        <end position="32"/>
    </location>
</feature>
<sequence>MHSTVLAAASAPVVTVSVTLLLIVVGIALCVWVGHRWSTLLLGLLIGLFLTGTSVAEGTKKAVSTVATTTVHALSEAVQ</sequence>
<keyword evidence="1" id="KW-1133">Transmembrane helix</keyword>
<evidence type="ECO:0000313" key="2">
    <source>
        <dbReference type="EMBL" id="MFC5719861.1"/>
    </source>
</evidence>
<comment type="caution">
    <text evidence="2">The sequence shown here is derived from an EMBL/GenBank/DDBJ whole genome shotgun (WGS) entry which is preliminary data.</text>
</comment>
<dbReference type="EMBL" id="JBHSPB010000003">
    <property type="protein sequence ID" value="MFC5719861.1"/>
    <property type="molecule type" value="Genomic_DNA"/>
</dbReference>
<gene>
    <name evidence="2" type="ORF">ACFP1Z_06670</name>
</gene>
<name>A0ABW0YTL6_9ACTN</name>
<keyword evidence="1" id="KW-0812">Transmembrane</keyword>
<protein>
    <submittedName>
        <fullName evidence="2">Uncharacterized protein</fullName>
    </submittedName>
</protein>